<evidence type="ECO:0000256" key="2">
    <source>
        <dbReference type="ARBA" id="ARBA00006991"/>
    </source>
</evidence>
<keyword evidence="7" id="KW-0805">Transcription regulation</keyword>
<dbReference type="Proteomes" id="UP001249851">
    <property type="component" value="Unassembled WGS sequence"/>
</dbReference>
<dbReference type="PROSITE" id="PS50157">
    <property type="entry name" value="ZINC_FINGER_C2H2_2"/>
    <property type="match status" value="6"/>
</dbReference>
<keyword evidence="6" id="KW-0862">Zinc</keyword>
<evidence type="ECO:0000256" key="6">
    <source>
        <dbReference type="ARBA" id="ARBA00022833"/>
    </source>
</evidence>
<feature type="domain" description="C2H2-type" evidence="13">
    <location>
        <begin position="192"/>
        <end position="219"/>
    </location>
</feature>
<dbReference type="GO" id="GO:0003677">
    <property type="term" value="F:DNA binding"/>
    <property type="evidence" value="ECO:0007669"/>
    <property type="project" value="UniProtKB-KW"/>
</dbReference>
<keyword evidence="15" id="KW-1185">Reference proteome</keyword>
<comment type="caution">
    <text evidence="14">The sequence shown here is derived from an EMBL/GenBank/DDBJ whole genome shotgun (WGS) entry which is preliminary data.</text>
</comment>
<evidence type="ECO:0000256" key="7">
    <source>
        <dbReference type="ARBA" id="ARBA00023015"/>
    </source>
</evidence>
<reference evidence="14" key="1">
    <citation type="journal article" date="2023" name="G3 (Bethesda)">
        <title>Whole genome assembly and annotation of the endangered Caribbean coral Acropora cervicornis.</title>
        <authorList>
            <person name="Selwyn J.D."/>
            <person name="Vollmer S.V."/>
        </authorList>
    </citation>
    <scope>NUCLEOTIDE SEQUENCE</scope>
    <source>
        <strain evidence="14">K2</strain>
    </source>
</reference>
<dbReference type="SUPFAM" id="SSF57667">
    <property type="entry name" value="beta-beta-alpha zinc fingers"/>
    <property type="match status" value="3"/>
</dbReference>
<gene>
    <name evidence="14" type="ORF">P5673_000411</name>
</gene>
<dbReference type="GO" id="GO:0010468">
    <property type="term" value="P:regulation of gene expression"/>
    <property type="evidence" value="ECO:0007669"/>
    <property type="project" value="TreeGrafter"/>
</dbReference>
<feature type="compositionally biased region" description="Polar residues" evidence="12">
    <location>
        <begin position="272"/>
        <end position="281"/>
    </location>
</feature>
<name>A0AAD9R6X4_ACRCE</name>
<feature type="domain" description="C2H2-type" evidence="13">
    <location>
        <begin position="164"/>
        <end position="191"/>
    </location>
</feature>
<dbReference type="GO" id="GO:0005634">
    <property type="term" value="C:nucleus"/>
    <property type="evidence" value="ECO:0007669"/>
    <property type="project" value="UniProtKB-SubCell"/>
</dbReference>
<feature type="region of interest" description="Disordered" evidence="12">
    <location>
        <begin position="1"/>
        <end position="60"/>
    </location>
</feature>
<keyword evidence="4" id="KW-0677">Repeat</keyword>
<dbReference type="PANTHER" id="PTHR16515:SF49">
    <property type="entry name" value="GASTRULA ZINC FINGER PROTEIN XLCGF49.1-LIKE-RELATED"/>
    <property type="match status" value="1"/>
</dbReference>
<evidence type="ECO:0000256" key="4">
    <source>
        <dbReference type="ARBA" id="ARBA00022737"/>
    </source>
</evidence>
<dbReference type="AlphaFoldDB" id="A0AAD9R6X4"/>
<feature type="domain" description="C2H2-type" evidence="13">
    <location>
        <begin position="246"/>
        <end position="268"/>
    </location>
</feature>
<reference evidence="14" key="2">
    <citation type="journal article" date="2023" name="Science">
        <title>Genomic signatures of disease resistance in endangered staghorn corals.</title>
        <authorList>
            <person name="Vollmer S.V."/>
            <person name="Selwyn J.D."/>
            <person name="Despard B.A."/>
            <person name="Roesel C.L."/>
        </authorList>
    </citation>
    <scope>NUCLEOTIDE SEQUENCE</scope>
    <source>
        <strain evidence="14">K2</strain>
    </source>
</reference>
<evidence type="ECO:0000313" key="14">
    <source>
        <dbReference type="EMBL" id="KAK2574267.1"/>
    </source>
</evidence>
<evidence type="ECO:0000313" key="15">
    <source>
        <dbReference type="Proteomes" id="UP001249851"/>
    </source>
</evidence>
<comment type="subcellular location">
    <subcellularLocation>
        <location evidence="1">Nucleus</location>
    </subcellularLocation>
</comment>
<feature type="region of interest" description="Disordered" evidence="12">
    <location>
        <begin position="75"/>
        <end position="97"/>
    </location>
</feature>
<keyword evidence="3" id="KW-0479">Metal-binding</keyword>
<accession>A0AAD9R6X4</accession>
<evidence type="ECO:0000256" key="12">
    <source>
        <dbReference type="SAM" id="MobiDB-lite"/>
    </source>
</evidence>
<evidence type="ECO:0000256" key="11">
    <source>
        <dbReference type="PROSITE-ProRule" id="PRU00042"/>
    </source>
</evidence>
<dbReference type="PANTHER" id="PTHR16515">
    <property type="entry name" value="PR DOMAIN ZINC FINGER PROTEIN"/>
    <property type="match status" value="1"/>
</dbReference>
<evidence type="ECO:0000256" key="1">
    <source>
        <dbReference type="ARBA" id="ARBA00004123"/>
    </source>
</evidence>
<dbReference type="Pfam" id="PF00096">
    <property type="entry name" value="zf-C2H2"/>
    <property type="match status" value="3"/>
</dbReference>
<dbReference type="FunFam" id="3.30.160.60:FF:000060">
    <property type="entry name" value="zinc finger protein 436"/>
    <property type="match status" value="1"/>
</dbReference>
<dbReference type="FunFam" id="3.30.160.60:FF:000557">
    <property type="entry name" value="zinc finger and SCAN domain-containing protein 29"/>
    <property type="match status" value="1"/>
</dbReference>
<dbReference type="InterPro" id="IPR036236">
    <property type="entry name" value="Znf_C2H2_sf"/>
</dbReference>
<evidence type="ECO:0000256" key="8">
    <source>
        <dbReference type="ARBA" id="ARBA00023125"/>
    </source>
</evidence>
<feature type="compositionally biased region" description="Polar residues" evidence="12">
    <location>
        <begin position="82"/>
        <end position="97"/>
    </location>
</feature>
<evidence type="ECO:0000259" key="13">
    <source>
        <dbReference type="PROSITE" id="PS50157"/>
    </source>
</evidence>
<keyword evidence="8" id="KW-0238">DNA-binding</keyword>
<dbReference type="GO" id="GO:0008270">
    <property type="term" value="F:zinc ion binding"/>
    <property type="evidence" value="ECO:0007669"/>
    <property type="project" value="UniProtKB-KW"/>
</dbReference>
<dbReference type="InterPro" id="IPR050331">
    <property type="entry name" value="Zinc_finger"/>
</dbReference>
<feature type="domain" description="C2H2-type" evidence="13">
    <location>
        <begin position="220"/>
        <end position="243"/>
    </location>
</feature>
<evidence type="ECO:0000256" key="5">
    <source>
        <dbReference type="ARBA" id="ARBA00022771"/>
    </source>
</evidence>
<feature type="domain" description="C2H2-type" evidence="13">
    <location>
        <begin position="107"/>
        <end position="135"/>
    </location>
</feature>
<dbReference type="FunFam" id="3.30.160.60:FF:000212">
    <property type="entry name" value="zinc finger protein 382 isoform X2"/>
    <property type="match status" value="1"/>
</dbReference>
<evidence type="ECO:0000256" key="9">
    <source>
        <dbReference type="ARBA" id="ARBA00023163"/>
    </source>
</evidence>
<keyword evidence="10" id="KW-0539">Nucleus</keyword>
<feature type="domain" description="C2H2-type" evidence="13">
    <location>
        <begin position="136"/>
        <end position="163"/>
    </location>
</feature>
<sequence length="343" mass="39309">MGEKRDYSQVESTLVSDGHQMTMKPRKKGQRIDKEEIASFQSKISVEENGSGDQDRDTELPEMVKRDLLEEAVSPENIMKQDLQSNDNSVSVDQGANTSLSKRLRMYKCERCKSQYMGLAMLRQHCKDVHGDQKYYKCNVCGKLFSHPSSRNIHLRLHSGEKPYKCSTCGKKFRVSSHLKDHVRVHTGERPYICDICHKGFKQSSDLKKHRRTHTLDKPYKCPICPSAFTRSHHCRGHINSVHKFYKCGVCSALFTTEEAFEQHKELHPSFFSDQSKTSSDIAPPDSSAVVQVSAPQDTKADDTDMHEKNLKWDNKILQRDLFTTVKFARRHSPVPAYLNSTQ</sequence>
<dbReference type="EMBL" id="JARQWQ010000001">
    <property type="protein sequence ID" value="KAK2574267.1"/>
    <property type="molecule type" value="Genomic_DNA"/>
</dbReference>
<protein>
    <submittedName>
        <fullName evidence="14">Zinc finger protein 233</fullName>
    </submittedName>
</protein>
<organism evidence="14 15">
    <name type="scientific">Acropora cervicornis</name>
    <name type="common">Staghorn coral</name>
    <dbReference type="NCBI Taxonomy" id="6130"/>
    <lineage>
        <taxon>Eukaryota</taxon>
        <taxon>Metazoa</taxon>
        <taxon>Cnidaria</taxon>
        <taxon>Anthozoa</taxon>
        <taxon>Hexacorallia</taxon>
        <taxon>Scleractinia</taxon>
        <taxon>Astrocoeniina</taxon>
        <taxon>Acroporidae</taxon>
        <taxon>Acropora</taxon>
    </lineage>
</organism>
<evidence type="ECO:0000256" key="3">
    <source>
        <dbReference type="ARBA" id="ARBA00022723"/>
    </source>
</evidence>
<keyword evidence="9" id="KW-0804">Transcription</keyword>
<dbReference type="SMART" id="SM00355">
    <property type="entry name" value="ZnF_C2H2"/>
    <property type="match status" value="6"/>
</dbReference>
<keyword evidence="5 11" id="KW-0863">Zinc-finger</keyword>
<dbReference type="PROSITE" id="PS00028">
    <property type="entry name" value="ZINC_FINGER_C2H2_1"/>
    <property type="match status" value="5"/>
</dbReference>
<dbReference type="InterPro" id="IPR013087">
    <property type="entry name" value="Znf_C2H2_type"/>
</dbReference>
<evidence type="ECO:0000256" key="10">
    <source>
        <dbReference type="ARBA" id="ARBA00023242"/>
    </source>
</evidence>
<comment type="similarity">
    <text evidence="2">Belongs to the krueppel C2H2-type zinc-finger protein family.</text>
</comment>
<dbReference type="Gene3D" id="3.30.160.60">
    <property type="entry name" value="Classic Zinc Finger"/>
    <property type="match status" value="4"/>
</dbReference>
<feature type="region of interest" description="Disordered" evidence="12">
    <location>
        <begin position="272"/>
        <end position="307"/>
    </location>
</feature>
<proteinExistence type="inferred from homology"/>